<sequence>MSQLSQEPILEMRGLRVETLDGSPLVHNISLQLARGEVLGLIGESGAGKSTIGLAALGYARQGCRIAGGEVILDGTDIVPQPARVKREWRGRRVAYVAQSAAAAFNPALTIEKQVCEGPIRHGLMSKEESRQWAITLFRSLDLPDPENIGKRYPHQLSGGQLQRAMAAMAMSCKPDLLVMDEPTTALDVTTQIEVLVMLRKLVREFNTAALYITHDLAVVAQLADRIMVLRHGKEVETGTTENILNHPQQEYTRRLVAEREHAAAPVTASQPTGSAALLTISNLSTGYNRKKVVNDINLQLPRGKTLAIIGESGSGKSTLARALVGLLPDTEGTVEFDGVTLAPLYQQRHKETLRRIQMIYQLPDVALNPRQTILELIGRPVAFYFGLNKRQVRARVEELLKLTELPLKLIDRYPGELSGGQKQRVCIARALAAQPELIICDEATSALDPLVAEEVLNLLRGLQEKLGLSYLFITHDLGTVKRIAHQVAVMYQGKIVASGDTHVVFSPPMHAYTEKLLTSVPEMRTDWLDEVLTLRSSSLSPGKSSHTGAL</sequence>
<dbReference type="RefSeq" id="WP_140469950.1">
    <property type="nucleotide sequence ID" value="NZ_RCZD01000001.1"/>
</dbReference>
<dbReference type="GO" id="GO:0015833">
    <property type="term" value="P:peptide transport"/>
    <property type="evidence" value="ECO:0007669"/>
    <property type="project" value="InterPro"/>
</dbReference>
<dbReference type="CDD" id="cd03257">
    <property type="entry name" value="ABC_NikE_OppD_transporters"/>
    <property type="match status" value="2"/>
</dbReference>
<evidence type="ECO:0000259" key="10">
    <source>
        <dbReference type="PROSITE" id="PS50893"/>
    </source>
</evidence>
<evidence type="ECO:0000256" key="6">
    <source>
        <dbReference type="ARBA" id="ARBA00022741"/>
    </source>
</evidence>
<evidence type="ECO:0000256" key="4">
    <source>
        <dbReference type="ARBA" id="ARBA00022475"/>
    </source>
</evidence>
<feature type="domain" description="ABC transporter" evidence="10">
    <location>
        <begin position="10"/>
        <end position="257"/>
    </location>
</feature>
<evidence type="ECO:0000256" key="2">
    <source>
        <dbReference type="ARBA" id="ARBA00005417"/>
    </source>
</evidence>
<keyword evidence="3" id="KW-0813">Transport</keyword>
<protein>
    <submittedName>
        <fullName evidence="11">ABC transporter ATP-binding protein</fullName>
    </submittedName>
</protein>
<keyword evidence="6" id="KW-0547">Nucleotide-binding</keyword>
<proteinExistence type="inferred from homology"/>
<keyword evidence="9" id="KW-0472">Membrane</keyword>
<dbReference type="GO" id="GO:0005886">
    <property type="term" value="C:plasma membrane"/>
    <property type="evidence" value="ECO:0007669"/>
    <property type="project" value="UniProtKB-SubCell"/>
</dbReference>
<dbReference type="PANTHER" id="PTHR43297">
    <property type="entry name" value="OLIGOPEPTIDE TRANSPORT ATP-BINDING PROTEIN APPD"/>
    <property type="match status" value="1"/>
</dbReference>
<keyword evidence="8" id="KW-1278">Translocase</keyword>
<accession>A0A502GV57</accession>
<dbReference type="PROSITE" id="PS00211">
    <property type="entry name" value="ABC_TRANSPORTER_1"/>
    <property type="match status" value="1"/>
</dbReference>
<dbReference type="PROSITE" id="PS50893">
    <property type="entry name" value="ABC_TRANSPORTER_2"/>
    <property type="match status" value="2"/>
</dbReference>
<dbReference type="InterPro" id="IPR003593">
    <property type="entry name" value="AAA+_ATPase"/>
</dbReference>
<dbReference type="OrthoDB" id="9784450at2"/>
<name>A0A502GV57_9GAMM</name>
<keyword evidence="7 11" id="KW-0067">ATP-binding</keyword>
<dbReference type="AlphaFoldDB" id="A0A502GV57"/>
<dbReference type="Pfam" id="PF08352">
    <property type="entry name" value="oligo_HPY"/>
    <property type="match status" value="1"/>
</dbReference>
<keyword evidence="12" id="KW-1185">Reference proteome</keyword>
<dbReference type="InterPro" id="IPR003439">
    <property type="entry name" value="ABC_transporter-like_ATP-bd"/>
</dbReference>
<dbReference type="NCBIfam" id="NF007739">
    <property type="entry name" value="PRK10419.1"/>
    <property type="match status" value="2"/>
</dbReference>
<evidence type="ECO:0000256" key="3">
    <source>
        <dbReference type="ARBA" id="ARBA00022448"/>
    </source>
</evidence>
<dbReference type="Gene3D" id="3.40.50.300">
    <property type="entry name" value="P-loop containing nucleotide triphosphate hydrolases"/>
    <property type="match status" value="2"/>
</dbReference>
<comment type="subcellular location">
    <subcellularLocation>
        <location evidence="1">Cell inner membrane</location>
        <topology evidence="1">Peripheral membrane protein</topology>
    </subcellularLocation>
</comment>
<evidence type="ECO:0000256" key="7">
    <source>
        <dbReference type="ARBA" id="ARBA00022840"/>
    </source>
</evidence>
<dbReference type="SMART" id="SM00382">
    <property type="entry name" value="AAA"/>
    <property type="match status" value="2"/>
</dbReference>
<reference evidence="11 12" key="1">
    <citation type="journal article" date="2019" name="Environ. Microbiol.">
        <title>Species interactions and distinct microbial communities in high Arctic permafrost affected cryosols are associated with the CH4 and CO2 gas fluxes.</title>
        <authorList>
            <person name="Altshuler I."/>
            <person name="Hamel J."/>
            <person name="Turney S."/>
            <person name="Magnuson E."/>
            <person name="Levesque R."/>
            <person name="Greer C."/>
            <person name="Whyte L.G."/>
        </authorList>
    </citation>
    <scope>NUCLEOTIDE SEQUENCE [LARGE SCALE GENOMIC DNA]</scope>
    <source>
        <strain evidence="11 12">E4</strain>
    </source>
</reference>
<evidence type="ECO:0000256" key="1">
    <source>
        <dbReference type="ARBA" id="ARBA00004417"/>
    </source>
</evidence>
<evidence type="ECO:0000256" key="8">
    <source>
        <dbReference type="ARBA" id="ARBA00022967"/>
    </source>
</evidence>
<evidence type="ECO:0000313" key="12">
    <source>
        <dbReference type="Proteomes" id="UP000317663"/>
    </source>
</evidence>
<keyword evidence="4" id="KW-1003">Cell membrane</keyword>
<dbReference type="InterPro" id="IPR017871">
    <property type="entry name" value="ABC_transporter-like_CS"/>
</dbReference>
<keyword evidence="5" id="KW-0997">Cell inner membrane</keyword>
<dbReference type="GO" id="GO:0016887">
    <property type="term" value="F:ATP hydrolysis activity"/>
    <property type="evidence" value="ECO:0007669"/>
    <property type="project" value="InterPro"/>
</dbReference>
<dbReference type="InterPro" id="IPR013563">
    <property type="entry name" value="Oligopep_ABC_C"/>
</dbReference>
<gene>
    <name evidence="11" type="ORF">EAH77_01015</name>
</gene>
<feature type="domain" description="ABC transporter" evidence="10">
    <location>
        <begin position="279"/>
        <end position="518"/>
    </location>
</feature>
<comment type="similarity">
    <text evidence="2">Belongs to the ABC transporter superfamily.</text>
</comment>
<dbReference type="Pfam" id="PF00005">
    <property type="entry name" value="ABC_tran"/>
    <property type="match status" value="2"/>
</dbReference>
<evidence type="ECO:0000256" key="5">
    <source>
        <dbReference type="ARBA" id="ARBA00022519"/>
    </source>
</evidence>
<dbReference type="SUPFAM" id="SSF52540">
    <property type="entry name" value="P-loop containing nucleoside triphosphate hydrolases"/>
    <property type="match status" value="2"/>
</dbReference>
<organism evidence="11 12">
    <name type="scientific">Ewingella americana</name>
    <dbReference type="NCBI Taxonomy" id="41202"/>
    <lineage>
        <taxon>Bacteria</taxon>
        <taxon>Pseudomonadati</taxon>
        <taxon>Pseudomonadota</taxon>
        <taxon>Gammaproteobacteria</taxon>
        <taxon>Enterobacterales</taxon>
        <taxon>Yersiniaceae</taxon>
        <taxon>Ewingella</taxon>
    </lineage>
</organism>
<evidence type="ECO:0000256" key="9">
    <source>
        <dbReference type="ARBA" id="ARBA00023136"/>
    </source>
</evidence>
<dbReference type="EMBL" id="RCZD01000001">
    <property type="protein sequence ID" value="TPG64863.1"/>
    <property type="molecule type" value="Genomic_DNA"/>
</dbReference>
<comment type="caution">
    <text evidence="11">The sequence shown here is derived from an EMBL/GenBank/DDBJ whole genome shotgun (WGS) entry which is preliminary data.</text>
</comment>
<dbReference type="PANTHER" id="PTHR43297:SF14">
    <property type="entry name" value="ATPASE AAA-TYPE CORE DOMAIN-CONTAINING PROTEIN"/>
    <property type="match status" value="1"/>
</dbReference>
<dbReference type="FunFam" id="3.40.50.300:FF:002585">
    <property type="entry name" value="Glutathione import ATP-binding protein GsiA"/>
    <property type="match status" value="1"/>
</dbReference>
<dbReference type="Proteomes" id="UP000317663">
    <property type="component" value="Unassembled WGS sequence"/>
</dbReference>
<dbReference type="GO" id="GO:0005524">
    <property type="term" value="F:ATP binding"/>
    <property type="evidence" value="ECO:0007669"/>
    <property type="project" value="UniProtKB-KW"/>
</dbReference>
<dbReference type="InterPro" id="IPR050388">
    <property type="entry name" value="ABC_Ni/Peptide_Import"/>
</dbReference>
<evidence type="ECO:0000313" key="11">
    <source>
        <dbReference type="EMBL" id="TPG64863.1"/>
    </source>
</evidence>
<dbReference type="InterPro" id="IPR027417">
    <property type="entry name" value="P-loop_NTPase"/>
</dbReference>